<evidence type="ECO:0000313" key="6">
    <source>
        <dbReference type="EMBL" id="RXE56677.1"/>
    </source>
</evidence>
<comment type="catalytic activity">
    <reaction evidence="4">
        <text>a ribonucleoside 5'-triphosphate + H2O = a ribonucleoside 5'-diphosphate + phosphate + H(+)</text>
        <dbReference type="Rhea" id="RHEA:23680"/>
        <dbReference type="ChEBI" id="CHEBI:15377"/>
        <dbReference type="ChEBI" id="CHEBI:15378"/>
        <dbReference type="ChEBI" id="CHEBI:43474"/>
        <dbReference type="ChEBI" id="CHEBI:57930"/>
        <dbReference type="ChEBI" id="CHEBI:61557"/>
        <dbReference type="EC" id="3.6.1.15"/>
    </reaction>
</comment>
<evidence type="ECO:0000256" key="1">
    <source>
        <dbReference type="ARBA" id="ARBA00022741"/>
    </source>
</evidence>
<dbReference type="Proteomes" id="UP000290932">
    <property type="component" value="Unassembled WGS sequence"/>
</dbReference>
<dbReference type="InterPro" id="IPR003593">
    <property type="entry name" value="AAA+_ATPase"/>
</dbReference>
<evidence type="ECO:0000256" key="2">
    <source>
        <dbReference type="ARBA" id="ARBA00022801"/>
    </source>
</evidence>
<comment type="function">
    <text evidence="4">Has nucleotide phosphatase activity towards ATP, GTP, CTP, TTP and UTP. May hydrolyze nucleoside diphosphates with lower efficiency.</text>
</comment>
<keyword evidence="3 4" id="KW-0067">ATP-binding</keyword>
<evidence type="ECO:0000259" key="5">
    <source>
        <dbReference type="SMART" id="SM00382"/>
    </source>
</evidence>
<feature type="domain" description="AAA+ ATPase" evidence="5">
    <location>
        <begin position="1"/>
        <end position="154"/>
    </location>
</feature>
<dbReference type="RefSeq" id="WP_164913592.1">
    <property type="nucleotide sequence ID" value="NZ_LHQS01000001.1"/>
</dbReference>
<dbReference type="GO" id="GO:0005524">
    <property type="term" value="F:ATP binding"/>
    <property type="evidence" value="ECO:0007669"/>
    <property type="project" value="UniProtKB-UniRule"/>
</dbReference>
<gene>
    <name evidence="6" type="ORF">ABH15_00370</name>
</gene>
<dbReference type="SUPFAM" id="SSF52540">
    <property type="entry name" value="P-loop containing nucleoside triphosphate hydrolases"/>
    <property type="match status" value="1"/>
</dbReference>
<dbReference type="EC" id="3.6.1.15" evidence="4"/>
<dbReference type="HAMAP" id="MF_00796">
    <property type="entry name" value="NTPase_1"/>
    <property type="match status" value="1"/>
</dbReference>
<dbReference type="AlphaFoldDB" id="A0A498H2I0"/>
<keyword evidence="1 4" id="KW-0547">Nucleotide-binding</keyword>
<keyword evidence="7" id="KW-1185">Reference proteome</keyword>
<dbReference type="EMBL" id="LHQS01000001">
    <property type="protein sequence ID" value="RXE56677.1"/>
    <property type="molecule type" value="Genomic_DNA"/>
</dbReference>
<keyword evidence="2 4" id="KW-0378">Hydrolase</keyword>
<feature type="binding site" evidence="4">
    <location>
        <begin position="9"/>
        <end position="16"/>
    </location>
    <ligand>
        <name>ATP</name>
        <dbReference type="ChEBI" id="CHEBI:30616"/>
    </ligand>
</feature>
<dbReference type="OrthoDB" id="52698at2157"/>
<name>A0A498H2I0_9EURY</name>
<evidence type="ECO:0000256" key="4">
    <source>
        <dbReference type="HAMAP-Rule" id="MF_00796"/>
    </source>
</evidence>
<organism evidence="6 7">
    <name type="scientific">Methanoculleus taiwanensis</name>
    <dbReference type="NCBI Taxonomy" id="1550565"/>
    <lineage>
        <taxon>Archaea</taxon>
        <taxon>Methanobacteriati</taxon>
        <taxon>Methanobacteriota</taxon>
        <taxon>Stenosarchaea group</taxon>
        <taxon>Methanomicrobia</taxon>
        <taxon>Methanomicrobiales</taxon>
        <taxon>Methanomicrobiaceae</taxon>
        <taxon>Methanoculleus</taxon>
    </lineage>
</organism>
<dbReference type="NCBIfam" id="NF010248">
    <property type="entry name" value="PRK13695.1"/>
    <property type="match status" value="1"/>
</dbReference>
<dbReference type="SMART" id="SM00382">
    <property type="entry name" value="AAA"/>
    <property type="match status" value="1"/>
</dbReference>
<dbReference type="CDD" id="cd19482">
    <property type="entry name" value="RecA-like_Thep1"/>
    <property type="match status" value="1"/>
</dbReference>
<proteinExistence type="inferred from homology"/>
<sequence>MIRNLLITGMPGTGKTTLVRRIADGLAGYRAVGFYTQELREAGRRVGFELVSLDGRRRVLAHTEIETPFRVGRYGVDVAGFEEFLASVPFTAGEADIIVIDEIGKMEWFSHRFREIVREALDTATPCLATIALKGGREIEALRLRRDVRVVEVTRTNRDSLPPVLEEDLRRMVAAPPGSG</sequence>
<dbReference type="Pfam" id="PF03266">
    <property type="entry name" value="NTPase_1"/>
    <property type="match status" value="1"/>
</dbReference>
<dbReference type="InterPro" id="IPR027417">
    <property type="entry name" value="P-loop_NTPase"/>
</dbReference>
<dbReference type="PANTHER" id="PTHR43146:SF1">
    <property type="entry name" value="CANCER-RELATED NUCLEOSIDE-TRIPHOSPHATASE"/>
    <property type="match status" value="1"/>
</dbReference>
<dbReference type="PANTHER" id="PTHR43146">
    <property type="entry name" value="CANCER-RELATED NUCLEOSIDE-TRIPHOSPHATASE"/>
    <property type="match status" value="1"/>
</dbReference>
<feature type="binding site" evidence="4">
    <location>
        <begin position="97"/>
        <end position="104"/>
    </location>
    <ligand>
        <name>ATP</name>
        <dbReference type="ChEBI" id="CHEBI:30616"/>
    </ligand>
</feature>
<protein>
    <recommendedName>
        <fullName evidence="4">Nucleoside-triphosphatase ABH15_00370</fullName>
        <shortName evidence="4">NTPase</shortName>
        <ecNumber evidence="4">3.6.1.15</ecNumber>
    </recommendedName>
    <alternativeName>
        <fullName evidence="4">Nucleoside triphosphate phosphohydrolase</fullName>
    </alternativeName>
</protein>
<evidence type="ECO:0000313" key="7">
    <source>
        <dbReference type="Proteomes" id="UP000290932"/>
    </source>
</evidence>
<dbReference type="InterPro" id="IPR004948">
    <property type="entry name" value="Nuc-triphosphatase_THEP1"/>
</dbReference>
<evidence type="ECO:0000256" key="3">
    <source>
        <dbReference type="ARBA" id="ARBA00022840"/>
    </source>
</evidence>
<reference evidence="6 7" key="1">
    <citation type="journal article" date="2015" name="Int. J. Syst. Evol. Microbiol.">
        <title>Methanoculleus taiwanensis sp. nov., a methanogen isolated from deep marine sediment at the deformation front area near Taiwan.</title>
        <authorList>
            <person name="Weng C.Y."/>
            <person name="Chen S.C."/>
            <person name="Lai M.C."/>
            <person name="Wu S.Y."/>
            <person name="Lin S."/>
            <person name="Yang T.F."/>
            <person name="Chen P.C."/>
        </authorList>
    </citation>
    <scope>NUCLEOTIDE SEQUENCE [LARGE SCALE GENOMIC DNA]</scope>
    <source>
        <strain evidence="6 7">CYW4</strain>
    </source>
</reference>
<comment type="caution">
    <text evidence="6">The sequence shown here is derived from an EMBL/GenBank/DDBJ whole genome shotgun (WGS) entry which is preliminary data.</text>
</comment>
<dbReference type="Gene3D" id="3.40.50.300">
    <property type="entry name" value="P-loop containing nucleotide triphosphate hydrolases"/>
    <property type="match status" value="1"/>
</dbReference>
<accession>A0A498H2I0</accession>
<comment type="similarity">
    <text evidence="4">Belongs to the THEP1 NTPase family.</text>
</comment>
<dbReference type="GO" id="GO:0017111">
    <property type="term" value="F:ribonucleoside triphosphate phosphatase activity"/>
    <property type="evidence" value="ECO:0007669"/>
    <property type="project" value="UniProtKB-UniRule"/>
</dbReference>